<dbReference type="InterPro" id="IPR011032">
    <property type="entry name" value="GroES-like_sf"/>
</dbReference>
<keyword evidence="1" id="KW-0521">NADP</keyword>
<evidence type="ECO:0000259" key="3">
    <source>
        <dbReference type="SMART" id="SM00829"/>
    </source>
</evidence>
<feature type="domain" description="Enoyl reductase (ER)" evidence="3">
    <location>
        <begin position="10"/>
        <end position="303"/>
    </location>
</feature>
<dbReference type="Gene3D" id="3.90.180.10">
    <property type="entry name" value="Medium-chain alcohol dehydrogenases, catalytic domain"/>
    <property type="match status" value="1"/>
</dbReference>
<keyword evidence="5" id="KW-1185">Reference proteome</keyword>
<dbReference type="Gene3D" id="3.40.50.720">
    <property type="entry name" value="NAD(P)-binding Rossmann-like Domain"/>
    <property type="match status" value="1"/>
</dbReference>
<proteinExistence type="predicted"/>
<protein>
    <submittedName>
        <fullName evidence="4">NADP-dependent oxidoreductase</fullName>
        <ecNumber evidence="4">1.-.-.-</ecNumber>
    </submittedName>
</protein>
<name>A0ABV9U8Q5_9ACTN</name>
<dbReference type="GO" id="GO:0016491">
    <property type="term" value="F:oxidoreductase activity"/>
    <property type="evidence" value="ECO:0007669"/>
    <property type="project" value="UniProtKB-KW"/>
</dbReference>
<keyword evidence="2 4" id="KW-0560">Oxidoreductase</keyword>
<dbReference type="PANTHER" id="PTHR48106">
    <property type="entry name" value="QUINONE OXIDOREDUCTASE PIG3-RELATED"/>
    <property type="match status" value="1"/>
</dbReference>
<dbReference type="Pfam" id="PF08240">
    <property type="entry name" value="ADH_N"/>
    <property type="match status" value="1"/>
</dbReference>
<organism evidence="4 5">
    <name type="scientific">Actinomadura gamaensis</name>
    <dbReference type="NCBI Taxonomy" id="1763541"/>
    <lineage>
        <taxon>Bacteria</taxon>
        <taxon>Bacillati</taxon>
        <taxon>Actinomycetota</taxon>
        <taxon>Actinomycetes</taxon>
        <taxon>Streptosporangiales</taxon>
        <taxon>Thermomonosporaceae</taxon>
        <taxon>Actinomadura</taxon>
    </lineage>
</organism>
<dbReference type="InterPro" id="IPR013154">
    <property type="entry name" value="ADH-like_N"/>
</dbReference>
<dbReference type="SUPFAM" id="SSF50129">
    <property type="entry name" value="GroES-like"/>
    <property type="match status" value="1"/>
</dbReference>
<dbReference type="SMART" id="SM00829">
    <property type="entry name" value="PKS_ER"/>
    <property type="match status" value="1"/>
</dbReference>
<dbReference type="InterPro" id="IPR036291">
    <property type="entry name" value="NAD(P)-bd_dom_sf"/>
</dbReference>
<dbReference type="InterPro" id="IPR020843">
    <property type="entry name" value="ER"/>
</dbReference>
<sequence>MRVVGFSEPGGPDVLRILEVATPEAGPGEVRVRVKAAGVQPFDLAVREGWTPGYLDSPPPYPRVPGNEFAGVVDQVGDGVSGFAVGDEVMGNSVLGSYSEFVVAPVANVTPKPARMPWEVAGAFPAAVMTPHIALEDLRVGEGDTLLVHAAAGGVGAVAVQLAEIAGATVIGTASEENHEYLRSLGAIPVRYGDGLADRVREVAPGGVDAAIDGAGGHALEVSLELVKDRDRILTLVEHARAEELGVRLTSAAKRSIARVAEAARHYEDGRLDLALKGVHPWGRAADAHRQVATGHGRGKVVLVMD</sequence>
<accession>A0ABV9U8Q5</accession>
<reference evidence="5" key="1">
    <citation type="journal article" date="2019" name="Int. J. Syst. Evol. Microbiol.">
        <title>The Global Catalogue of Microorganisms (GCM) 10K type strain sequencing project: providing services to taxonomists for standard genome sequencing and annotation.</title>
        <authorList>
            <consortium name="The Broad Institute Genomics Platform"/>
            <consortium name="The Broad Institute Genome Sequencing Center for Infectious Disease"/>
            <person name="Wu L."/>
            <person name="Ma J."/>
        </authorList>
    </citation>
    <scope>NUCLEOTIDE SEQUENCE [LARGE SCALE GENOMIC DNA]</scope>
    <source>
        <strain evidence="5">KLKA75</strain>
    </source>
</reference>
<dbReference type="Proteomes" id="UP001595872">
    <property type="component" value="Unassembled WGS sequence"/>
</dbReference>
<dbReference type="EC" id="1.-.-.-" evidence="4"/>
<comment type="caution">
    <text evidence="4">The sequence shown here is derived from an EMBL/GenBank/DDBJ whole genome shotgun (WGS) entry which is preliminary data.</text>
</comment>
<evidence type="ECO:0000256" key="2">
    <source>
        <dbReference type="ARBA" id="ARBA00023002"/>
    </source>
</evidence>
<dbReference type="SUPFAM" id="SSF51735">
    <property type="entry name" value="NAD(P)-binding Rossmann-fold domains"/>
    <property type="match status" value="1"/>
</dbReference>
<evidence type="ECO:0000256" key="1">
    <source>
        <dbReference type="ARBA" id="ARBA00022857"/>
    </source>
</evidence>
<dbReference type="Pfam" id="PF00107">
    <property type="entry name" value="ADH_zinc_N"/>
    <property type="match status" value="1"/>
</dbReference>
<dbReference type="EMBL" id="JBHSIT010000013">
    <property type="protein sequence ID" value="MFC4912811.1"/>
    <property type="molecule type" value="Genomic_DNA"/>
</dbReference>
<evidence type="ECO:0000313" key="4">
    <source>
        <dbReference type="EMBL" id="MFC4912811.1"/>
    </source>
</evidence>
<gene>
    <name evidence="4" type="ORF">ACFPCY_36310</name>
</gene>
<dbReference type="InterPro" id="IPR013149">
    <property type="entry name" value="ADH-like_C"/>
</dbReference>
<dbReference type="RefSeq" id="WP_378263104.1">
    <property type="nucleotide sequence ID" value="NZ_JBHSIT010000013.1"/>
</dbReference>
<evidence type="ECO:0000313" key="5">
    <source>
        <dbReference type="Proteomes" id="UP001595872"/>
    </source>
</evidence>
<dbReference type="CDD" id="cd05289">
    <property type="entry name" value="MDR_like_2"/>
    <property type="match status" value="1"/>
</dbReference>